<feature type="compositionally biased region" description="Low complexity" evidence="9">
    <location>
        <begin position="511"/>
        <end position="522"/>
    </location>
</feature>
<evidence type="ECO:0000259" key="10">
    <source>
        <dbReference type="PROSITE" id="PS50011"/>
    </source>
</evidence>
<sequence>MPPTPGPSSPAPGPSTRTASASSASASRTEEDEELRPYVIVSDIGKGSFATVYKGYHEDNHQSVAIKTVLRQKLSAKLFENLQSEIQILKSLSHRHITKLIDIVRTDRNIYLIMEYCSGGDLTNYIKKRGRVETLEYVPSEGAAPQYYPHPRTGGLDEIVVRSFLRQLARALKFLRHRNLIHRDVKPQNLLLTPAPPEELARGHPLGVPILKVADFGFARSLPNAMMAETLCGSPLYMAPEILRYQKYDAKADLWSVGAVLYEMAVGKPPFRAANHIELLKKIEHSKGIKFPDEDPKSQSSRSGGGGSEDLPVPPDVKKLIRALLKQNPAERASFEEFFGSTALAKSKFPRPSTSEPSPMSSATDVTAAAEDGVVGGGPQAIPPHHLVIPPEVLDPNAMIPPSKFNFREPRQDNGSVTRMPVAMGGTPPSPSSASSRDKDKFIPPTEKVRRPSNPSSTIPANHSPLRLPRPLSTEGSIIPGETEEDGILRREYVLVGDTRAVEFNRAVDAPSPGGPSKTGGSRPPPPGEDYPGVEYPSPTTANGNANTSFPPPPNPTIPAPPPLSSSPSSIASRAASNALNRALSLASKKLFGAAQRRSSSASRNGSGNGSAPPSPRRPAHIIALGDDGDGERERDPLEDELLAGLEDLAQKTFVLTHWADEMYEYVKAVPQSAFLLRSSLFRSPSLLLQVLIAAAEPLPDPTKFTKREGEADKHARRRKHADMEAEYNAVTCVAVYMLLMSFCQKGINKLRNHQEHMKMRHPDGDFVVSEGFDDAQSWFTGQFVKCYDRATLVKTWLPAQYDGPKSWLDQLVYDRALLLSRTAARKELFDQATSPDECEKLYDESLWCLYALQDDLLQTGNPFMDEDRTTIDTWIKRTKLRLLRCRARMAMNDQDRLNDARADHNLADVARIPAPWDVKPTDAAAPPAPAP</sequence>
<dbReference type="Proteomes" id="UP000620124">
    <property type="component" value="Unassembled WGS sequence"/>
</dbReference>
<dbReference type="Pfam" id="PF12063">
    <property type="entry name" value="ATG1-like_MIT1"/>
    <property type="match status" value="1"/>
</dbReference>
<dbReference type="GO" id="GO:0000045">
    <property type="term" value="P:autophagosome assembly"/>
    <property type="evidence" value="ECO:0007669"/>
    <property type="project" value="TreeGrafter"/>
</dbReference>
<accession>A0A8H6XKJ6</accession>
<feature type="compositionally biased region" description="Pro residues" evidence="9">
    <location>
        <begin position="550"/>
        <end position="565"/>
    </location>
</feature>
<dbReference type="PROSITE" id="PS00108">
    <property type="entry name" value="PROTEIN_KINASE_ST"/>
    <property type="match status" value="1"/>
</dbReference>
<evidence type="ECO:0000256" key="8">
    <source>
        <dbReference type="PROSITE-ProRule" id="PRU10141"/>
    </source>
</evidence>
<dbReference type="GO" id="GO:0005829">
    <property type="term" value="C:cytosol"/>
    <property type="evidence" value="ECO:0007669"/>
    <property type="project" value="TreeGrafter"/>
</dbReference>
<evidence type="ECO:0000313" key="11">
    <source>
        <dbReference type="EMBL" id="KAF7343320.1"/>
    </source>
</evidence>
<proteinExistence type="predicted"/>
<dbReference type="EMBL" id="JACAZI010000016">
    <property type="protein sequence ID" value="KAF7343320.1"/>
    <property type="molecule type" value="Genomic_DNA"/>
</dbReference>
<feature type="region of interest" description="Disordered" evidence="9">
    <location>
        <begin position="346"/>
        <end position="366"/>
    </location>
</feature>
<feature type="region of interest" description="Disordered" evidence="9">
    <location>
        <begin position="288"/>
        <end position="314"/>
    </location>
</feature>
<dbReference type="GO" id="GO:0034045">
    <property type="term" value="C:phagophore assembly site membrane"/>
    <property type="evidence" value="ECO:0007669"/>
    <property type="project" value="TreeGrafter"/>
</dbReference>
<dbReference type="InterPro" id="IPR048941">
    <property type="entry name" value="ATG1-like_MIT2"/>
</dbReference>
<dbReference type="GO" id="GO:0061709">
    <property type="term" value="P:reticulophagy"/>
    <property type="evidence" value="ECO:0007669"/>
    <property type="project" value="TreeGrafter"/>
</dbReference>
<feature type="compositionally biased region" description="Low complexity" evidence="9">
    <location>
        <begin position="14"/>
        <end position="27"/>
    </location>
</feature>
<name>A0A8H6XKJ6_9AGAR</name>
<evidence type="ECO:0000256" key="9">
    <source>
        <dbReference type="SAM" id="MobiDB-lite"/>
    </source>
</evidence>
<feature type="region of interest" description="Disordered" evidence="9">
    <location>
        <begin position="595"/>
        <end position="636"/>
    </location>
</feature>
<dbReference type="PROSITE" id="PS50011">
    <property type="entry name" value="PROTEIN_KINASE_DOM"/>
    <property type="match status" value="1"/>
</dbReference>
<dbReference type="GO" id="GO:0042594">
    <property type="term" value="P:response to starvation"/>
    <property type="evidence" value="ECO:0007669"/>
    <property type="project" value="TreeGrafter"/>
</dbReference>
<feature type="compositionally biased region" description="Acidic residues" evidence="9">
    <location>
        <begin position="627"/>
        <end position="636"/>
    </location>
</feature>
<dbReference type="GO" id="GO:0005776">
    <property type="term" value="C:autophagosome"/>
    <property type="evidence" value="ECO:0007669"/>
    <property type="project" value="TreeGrafter"/>
</dbReference>
<dbReference type="InterPro" id="IPR011009">
    <property type="entry name" value="Kinase-like_dom_sf"/>
</dbReference>
<dbReference type="GO" id="GO:0004674">
    <property type="term" value="F:protein serine/threonine kinase activity"/>
    <property type="evidence" value="ECO:0007669"/>
    <property type="project" value="UniProtKB-KW"/>
</dbReference>
<keyword evidence="12" id="KW-1185">Reference proteome</keyword>
<protein>
    <recommendedName>
        <fullName evidence="1">non-specific serine/threonine protein kinase</fullName>
        <ecNumber evidence="1">2.7.11.1</ecNumber>
    </recommendedName>
    <alternativeName>
        <fullName evidence="7">Autophagy-related protein 1</fullName>
    </alternativeName>
</protein>
<dbReference type="PROSITE" id="PS00107">
    <property type="entry name" value="PROTEIN_KINASE_ATP"/>
    <property type="match status" value="1"/>
</dbReference>
<dbReference type="FunFam" id="3.30.200.20:FF:000003">
    <property type="entry name" value="Non-specific serine/threonine protein kinase"/>
    <property type="match status" value="1"/>
</dbReference>
<feature type="binding site" evidence="8">
    <location>
        <position position="67"/>
    </location>
    <ligand>
        <name>ATP</name>
        <dbReference type="ChEBI" id="CHEBI:30616"/>
    </ligand>
</feature>
<evidence type="ECO:0000256" key="1">
    <source>
        <dbReference type="ARBA" id="ARBA00012513"/>
    </source>
</evidence>
<gene>
    <name evidence="11" type="ORF">MVEN_01764300</name>
</gene>
<evidence type="ECO:0000256" key="7">
    <source>
        <dbReference type="ARBA" id="ARBA00030237"/>
    </source>
</evidence>
<feature type="region of interest" description="Disordered" evidence="9">
    <location>
        <begin position="400"/>
        <end position="490"/>
    </location>
</feature>
<evidence type="ECO:0000256" key="3">
    <source>
        <dbReference type="ARBA" id="ARBA00022679"/>
    </source>
</evidence>
<dbReference type="InterPro" id="IPR000719">
    <property type="entry name" value="Prot_kinase_dom"/>
</dbReference>
<dbReference type="InterPro" id="IPR045269">
    <property type="entry name" value="Atg1-like"/>
</dbReference>
<comment type="caution">
    <text evidence="11">The sequence shown here is derived from an EMBL/GenBank/DDBJ whole genome shotgun (WGS) entry which is preliminary data.</text>
</comment>
<evidence type="ECO:0000256" key="4">
    <source>
        <dbReference type="ARBA" id="ARBA00022741"/>
    </source>
</evidence>
<dbReference type="SMART" id="SM00220">
    <property type="entry name" value="S_TKc"/>
    <property type="match status" value="1"/>
</dbReference>
<keyword evidence="3" id="KW-0808">Transferase</keyword>
<dbReference type="GO" id="GO:0000422">
    <property type="term" value="P:autophagy of mitochondrion"/>
    <property type="evidence" value="ECO:0007669"/>
    <property type="project" value="TreeGrafter"/>
</dbReference>
<keyword evidence="6 8" id="KW-0067">ATP-binding</keyword>
<keyword evidence="2" id="KW-0723">Serine/threonine-protein kinase</keyword>
<dbReference type="InterPro" id="IPR008271">
    <property type="entry name" value="Ser/Thr_kinase_AS"/>
</dbReference>
<feature type="compositionally biased region" description="Basic and acidic residues" evidence="9">
    <location>
        <begin position="288"/>
        <end position="297"/>
    </location>
</feature>
<dbReference type="PANTHER" id="PTHR24348">
    <property type="entry name" value="SERINE/THREONINE-PROTEIN KINASE UNC-51-RELATED"/>
    <property type="match status" value="1"/>
</dbReference>
<dbReference type="AlphaFoldDB" id="A0A8H6XKJ6"/>
<feature type="compositionally biased region" description="Basic and acidic residues" evidence="9">
    <location>
        <begin position="436"/>
        <end position="450"/>
    </location>
</feature>
<feature type="compositionally biased region" description="Pro residues" evidence="9">
    <location>
        <begin position="1"/>
        <end position="13"/>
    </location>
</feature>
<dbReference type="Pfam" id="PF00069">
    <property type="entry name" value="Pkinase"/>
    <property type="match status" value="1"/>
</dbReference>
<evidence type="ECO:0000313" key="12">
    <source>
        <dbReference type="Proteomes" id="UP000620124"/>
    </source>
</evidence>
<feature type="compositionally biased region" description="Polar residues" evidence="9">
    <location>
        <begin position="352"/>
        <end position="365"/>
    </location>
</feature>
<feature type="domain" description="Protein kinase" evidence="10">
    <location>
        <begin position="38"/>
        <end position="344"/>
    </location>
</feature>
<dbReference type="CDD" id="cd14009">
    <property type="entry name" value="STKc_ATG1_ULK_like"/>
    <property type="match status" value="1"/>
</dbReference>
<dbReference type="Gene3D" id="1.10.510.10">
    <property type="entry name" value="Transferase(Phosphotransferase) domain 1"/>
    <property type="match status" value="1"/>
</dbReference>
<dbReference type="Pfam" id="PF21127">
    <property type="entry name" value="ATG1-like_MIT2"/>
    <property type="match status" value="1"/>
</dbReference>
<evidence type="ECO:0000256" key="2">
    <source>
        <dbReference type="ARBA" id="ARBA00022527"/>
    </source>
</evidence>
<evidence type="ECO:0000256" key="6">
    <source>
        <dbReference type="ARBA" id="ARBA00022840"/>
    </source>
</evidence>
<dbReference type="PANTHER" id="PTHR24348:SF22">
    <property type="entry name" value="NON-SPECIFIC SERINE_THREONINE PROTEIN KINASE"/>
    <property type="match status" value="1"/>
</dbReference>
<dbReference type="InterPro" id="IPR017441">
    <property type="entry name" value="Protein_kinase_ATP_BS"/>
</dbReference>
<organism evidence="11 12">
    <name type="scientific">Mycena venus</name>
    <dbReference type="NCBI Taxonomy" id="2733690"/>
    <lineage>
        <taxon>Eukaryota</taxon>
        <taxon>Fungi</taxon>
        <taxon>Dikarya</taxon>
        <taxon>Basidiomycota</taxon>
        <taxon>Agaricomycotina</taxon>
        <taxon>Agaricomycetes</taxon>
        <taxon>Agaricomycetidae</taxon>
        <taxon>Agaricales</taxon>
        <taxon>Marasmiineae</taxon>
        <taxon>Mycenaceae</taxon>
        <taxon>Mycena</taxon>
    </lineage>
</organism>
<keyword evidence="4 8" id="KW-0547">Nucleotide-binding</keyword>
<dbReference type="OrthoDB" id="346907at2759"/>
<feature type="region of interest" description="Disordered" evidence="9">
    <location>
        <begin position="1"/>
        <end position="34"/>
    </location>
</feature>
<evidence type="ECO:0000256" key="5">
    <source>
        <dbReference type="ARBA" id="ARBA00022777"/>
    </source>
</evidence>
<dbReference type="EC" id="2.7.11.1" evidence="1"/>
<keyword evidence="5 11" id="KW-0418">Kinase</keyword>
<reference evidence="11" key="1">
    <citation type="submission" date="2020-05" db="EMBL/GenBank/DDBJ databases">
        <title>Mycena genomes resolve the evolution of fungal bioluminescence.</title>
        <authorList>
            <person name="Tsai I.J."/>
        </authorList>
    </citation>
    <scope>NUCLEOTIDE SEQUENCE</scope>
    <source>
        <strain evidence="11">CCC161011</strain>
    </source>
</reference>
<dbReference type="InterPro" id="IPR022708">
    <property type="entry name" value="Atg1-like_tMIT"/>
</dbReference>
<feature type="compositionally biased region" description="Low complexity" evidence="9">
    <location>
        <begin position="595"/>
        <end position="612"/>
    </location>
</feature>
<dbReference type="GO" id="GO:0010506">
    <property type="term" value="P:regulation of autophagy"/>
    <property type="evidence" value="ECO:0007669"/>
    <property type="project" value="InterPro"/>
</dbReference>
<dbReference type="GO" id="GO:0005524">
    <property type="term" value="F:ATP binding"/>
    <property type="evidence" value="ECO:0007669"/>
    <property type="project" value="UniProtKB-UniRule"/>
</dbReference>
<feature type="region of interest" description="Disordered" evidence="9">
    <location>
        <begin position="505"/>
        <end position="573"/>
    </location>
</feature>
<dbReference type="SUPFAM" id="SSF56112">
    <property type="entry name" value="Protein kinase-like (PK-like)"/>
    <property type="match status" value="1"/>
</dbReference>
<dbReference type="GO" id="GO:0034727">
    <property type="term" value="P:piecemeal microautophagy of the nucleus"/>
    <property type="evidence" value="ECO:0007669"/>
    <property type="project" value="TreeGrafter"/>
</dbReference>